<dbReference type="Proteomes" id="UP000027222">
    <property type="component" value="Unassembled WGS sequence"/>
</dbReference>
<sequence>MLMLSSVGPKDGGEFGAAASVAMKGGVLALLKYLGELLLNLQEIPKLQAAISIAPIIPFLKRLRHDFGPFAGGMVSPDSNRVLVPSQESEVLWTDLYQTFEPSEPSATIIIEPHGQHFSYFTDKQATTFEPLRIDRAASRAALRHGVETPRA</sequence>
<organism evidence="1 2">
    <name type="scientific">Galerina marginata (strain CBS 339.88)</name>
    <dbReference type="NCBI Taxonomy" id="685588"/>
    <lineage>
        <taxon>Eukaryota</taxon>
        <taxon>Fungi</taxon>
        <taxon>Dikarya</taxon>
        <taxon>Basidiomycota</taxon>
        <taxon>Agaricomycotina</taxon>
        <taxon>Agaricomycetes</taxon>
        <taxon>Agaricomycetidae</taxon>
        <taxon>Agaricales</taxon>
        <taxon>Agaricineae</taxon>
        <taxon>Strophariaceae</taxon>
        <taxon>Galerina</taxon>
    </lineage>
</organism>
<gene>
    <name evidence="1" type="ORF">GALMADRAFT_136128</name>
</gene>
<keyword evidence="2" id="KW-1185">Reference proteome</keyword>
<evidence type="ECO:0000313" key="2">
    <source>
        <dbReference type="Proteomes" id="UP000027222"/>
    </source>
</evidence>
<evidence type="ECO:0000313" key="1">
    <source>
        <dbReference type="EMBL" id="KDR81069.1"/>
    </source>
</evidence>
<dbReference type="HOGENOM" id="CLU_1722507_0_0_1"/>
<reference evidence="2" key="1">
    <citation type="journal article" date="2014" name="Proc. Natl. Acad. Sci. U.S.A.">
        <title>Extensive sampling of basidiomycete genomes demonstrates inadequacy of the white-rot/brown-rot paradigm for wood decay fungi.</title>
        <authorList>
            <person name="Riley R."/>
            <person name="Salamov A.A."/>
            <person name="Brown D.W."/>
            <person name="Nagy L.G."/>
            <person name="Floudas D."/>
            <person name="Held B.W."/>
            <person name="Levasseur A."/>
            <person name="Lombard V."/>
            <person name="Morin E."/>
            <person name="Otillar R."/>
            <person name="Lindquist E.A."/>
            <person name="Sun H."/>
            <person name="LaButti K.M."/>
            <person name="Schmutz J."/>
            <person name="Jabbour D."/>
            <person name="Luo H."/>
            <person name="Baker S.E."/>
            <person name="Pisabarro A.G."/>
            <person name="Walton J.D."/>
            <person name="Blanchette R.A."/>
            <person name="Henrissat B."/>
            <person name="Martin F."/>
            <person name="Cullen D."/>
            <person name="Hibbett D.S."/>
            <person name="Grigoriev I.V."/>
        </authorList>
    </citation>
    <scope>NUCLEOTIDE SEQUENCE [LARGE SCALE GENOMIC DNA]</scope>
    <source>
        <strain evidence="2">CBS 339.88</strain>
    </source>
</reference>
<dbReference type="AlphaFoldDB" id="A0A067TMD0"/>
<protein>
    <submittedName>
        <fullName evidence="1">Uncharacterized protein</fullName>
    </submittedName>
</protein>
<name>A0A067TMD0_GALM3</name>
<proteinExistence type="predicted"/>
<accession>A0A067TMD0</accession>
<dbReference type="EMBL" id="KL142371">
    <property type="protein sequence ID" value="KDR81069.1"/>
    <property type="molecule type" value="Genomic_DNA"/>
</dbReference>